<evidence type="ECO:0008006" key="4">
    <source>
        <dbReference type="Google" id="ProtNLM"/>
    </source>
</evidence>
<name>A0ABS0WWU8_9FLAO</name>
<evidence type="ECO:0000256" key="1">
    <source>
        <dbReference type="SAM" id="Phobius"/>
    </source>
</evidence>
<keyword evidence="3" id="KW-1185">Reference proteome</keyword>
<dbReference type="EMBL" id="JAEHFJ010000016">
    <property type="protein sequence ID" value="MBJ2176479.1"/>
    <property type="molecule type" value="Genomic_DNA"/>
</dbReference>
<gene>
    <name evidence="2" type="ORF">JBL43_19670</name>
</gene>
<organism evidence="2 3">
    <name type="scientific">Aureibaculum flavum</name>
    <dbReference type="NCBI Taxonomy" id="2795986"/>
    <lineage>
        <taxon>Bacteria</taxon>
        <taxon>Pseudomonadati</taxon>
        <taxon>Bacteroidota</taxon>
        <taxon>Flavobacteriia</taxon>
        <taxon>Flavobacteriales</taxon>
        <taxon>Flavobacteriaceae</taxon>
        <taxon>Aureibaculum</taxon>
    </lineage>
</organism>
<feature type="transmembrane region" description="Helical" evidence="1">
    <location>
        <begin position="39"/>
        <end position="57"/>
    </location>
</feature>
<comment type="caution">
    <text evidence="2">The sequence shown here is derived from an EMBL/GenBank/DDBJ whole genome shotgun (WGS) entry which is preliminary data.</text>
</comment>
<evidence type="ECO:0000313" key="2">
    <source>
        <dbReference type="EMBL" id="MBJ2176479.1"/>
    </source>
</evidence>
<keyword evidence="1" id="KW-0812">Transmembrane</keyword>
<evidence type="ECO:0000313" key="3">
    <source>
        <dbReference type="Proteomes" id="UP000623301"/>
    </source>
</evidence>
<dbReference type="RefSeq" id="WP_198843067.1">
    <property type="nucleotide sequence ID" value="NZ_JAEHFJ010000016.1"/>
</dbReference>
<keyword evidence="1" id="KW-0472">Membrane</keyword>
<reference evidence="2 3" key="1">
    <citation type="submission" date="2020-12" db="EMBL/GenBank/DDBJ databases">
        <title>Aureibaculum luteum sp. nov. and Aureibaculum flavum sp. nov., novel members of the family Flavobacteriaceae isolated from Antarctic intertidal sediments.</title>
        <authorList>
            <person name="He X."/>
            <person name="Zhang X."/>
        </authorList>
    </citation>
    <scope>NUCLEOTIDE SEQUENCE [LARGE SCALE GENOMIC DNA]</scope>
    <source>
        <strain evidence="2 3">A20</strain>
    </source>
</reference>
<accession>A0ABS0WWU8</accession>
<sequence>MDYIIIILLGILIIGPIAYGYYLDYKSNPKEFTASLKPILVQGFIFCLIYFGTNKIYELIIPLNKNHGIEFNYEREKLGIPELGTDWKIDNHSEQFETQWWKPNPRNGHFKKIIEYGILNVKSETDYYQNEKIKGTFAWSKFVFNENTFYYYLEKPNEKEISITEKGKIKHEKPIVVVTINKLEFEKYIAE</sequence>
<keyword evidence="1" id="KW-1133">Transmembrane helix</keyword>
<proteinExistence type="predicted"/>
<dbReference type="Proteomes" id="UP000623301">
    <property type="component" value="Unassembled WGS sequence"/>
</dbReference>
<protein>
    <recommendedName>
        <fullName evidence="4">SMODS-associating 2TM beta-strand rich effector domain-containing protein</fullName>
    </recommendedName>
</protein>